<evidence type="ECO:0000313" key="2">
    <source>
        <dbReference type="Proteomes" id="UP000604737"/>
    </source>
</evidence>
<gene>
    <name evidence="1" type="ORF">GCM10007350_11760</name>
</gene>
<name>A0ABQ3H038_9NEIS</name>
<organism evidence="1 2">
    <name type="scientific">Jeongeupia chitinilytica</name>
    <dbReference type="NCBI Taxonomy" id="1041641"/>
    <lineage>
        <taxon>Bacteria</taxon>
        <taxon>Pseudomonadati</taxon>
        <taxon>Pseudomonadota</taxon>
        <taxon>Betaproteobacteria</taxon>
        <taxon>Neisseriales</taxon>
        <taxon>Chitinibacteraceae</taxon>
        <taxon>Jeongeupia</taxon>
    </lineage>
</organism>
<dbReference type="NCBIfam" id="TIGR01634">
    <property type="entry name" value="tail_P2_I"/>
    <property type="match status" value="1"/>
</dbReference>
<evidence type="ECO:0000313" key="1">
    <source>
        <dbReference type="EMBL" id="GHD59850.1"/>
    </source>
</evidence>
<dbReference type="EMBL" id="BMYO01000003">
    <property type="protein sequence ID" value="GHD59850.1"/>
    <property type="molecule type" value="Genomic_DNA"/>
</dbReference>
<accession>A0ABQ3H038</accession>
<protein>
    <recommendedName>
        <fullName evidence="3">Phage tail protein I</fullName>
    </recommendedName>
</protein>
<dbReference type="InterPro" id="IPR006521">
    <property type="entry name" value="Tail_protein_I"/>
</dbReference>
<keyword evidence="2" id="KW-1185">Reference proteome</keyword>
<dbReference type="Pfam" id="PF09684">
    <property type="entry name" value="Tail_P2_I"/>
    <property type="match status" value="1"/>
</dbReference>
<sequence length="187" mass="20916">MIRSLLPPNRTWLEEALAVALAPDIDPSALRDLYSAERCPAPFLPWLAWARSVDRFDAAQTEAQQRALIASSIEVHRHKGTVAAVRQVFRDMGLGEIEIEEGRGGYLRDGRQRRDGFAMRGDGRTEWAVYRIKCFNLLSVAQAEEARQLLASIAPARSHLYGIDFSSAALVRNGYARRDGNYTRGSI</sequence>
<dbReference type="Proteomes" id="UP000604737">
    <property type="component" value="Unassembled WGS sequence"/>
</dbReference>
<evidence type="ECO:0008006" key="3">
    <source>
        <dbReference type="Google" id="ProtNLM"/>
    </source>
</evidence>
<proteinExistence type="predicted"/>
<reference evidence="2" key="1">
    <citation type="journal article" date="2019" name="Int. J. Syst. Evol. Microbiol.">
        <title>The Global Catalogue of Microorganisms (GCM) 10K type strain sequencing project: providing services to taxonomists for standard genome sequencing and annotation.</title>
        <authorList>
            <consortium name="The Broad Institute Genomics Platform"/>
            <consortium name="The Broad Institute Genome Sequencing Center for Infectious Disease"/>
            <person name="Wu L."/>
            <person name="Ma J."/>
        </authorList>
    </citation>
    <scope>NUCLEOTIDE SEQUENCE [LARGE SCALE GENOMIC DNA]</scope>
    <source>
        <strain evidence="2">KCTC 23701</strain>
    </source>
</reference>
<dbReference type="RefSeq" id="WP_189459253.1">
    <property type="nucleotide sequence ID" value="NZ_BMYO01000003.1"/>
</dbReference>
<comment type="caution">
    <text evidence="1">The sequence shown here is derived from an EMBL/GenBank/DDBJ whole genome shotgun (WGS) entry which is preliminary data.</text>
</comment>